<evidence type="ECO:0000313" key="2">
    <source>
        <dbReference type="EMBL" id="OGF23476.1"/>
    </source>
</evidence>
<proteinExistence type="predicted"/>
<reference evidence="2 3" key="1">
    <citation type="journal article" date="2016" name="Nat. Commun.">
        <title>Thousands of microbial genomes shed light on interconnected biogeochemical processes in an aquifer system.</title>
        <authorList>
            <person name="Anantharaman K."/>
            <person name="Brown C.T."/>
            <person name="Hug L.A."/>
            <person name="Sharon I."/>
            <person name="Castelle C.J."/>
            <person name="Probst A.J."/>
            <person name="Thomas B.C."/>
            <person name="Singh A."/>
            <person name="Wilkins M.J."/>
            <person name="Karaoz U."/>
            <person name="Brodie E.L."/>
            <person name="Williams K.H."/>
            <person name="Hubbard S.S."/>
            <person name="Banfield J.F."/>
        </authorList>
    </citation>
    <scope>NUCLEOTIDE SEQUENCE [LARGE SCALE GENOMIC DNA]</scope>
</reference>
<dbReference type="EMBL" id="MFFT01000008">
    <property type="protein sequence ID" value="OGF23476.1"/>
    <property type="molecule type" value="Genomic_DNA"/>
</dbReference>
<dbReference type="Pfam" id="PF00551">
    <property type="entry name" value="Formyl_trans_N"/>
    <property type="match status" value="1"/>
</dbReference>
<protein>
    <recommendedName>
        <fullName evidence="1">Formyl transferase N-terminal domain-containing protein</fullName>
    </recommendedName>
</protein>
<gene>
    <name evidence="2" type="ORF">A3D45_01125</name>
</gene>
<sequence>MKIVLFALTGFGNKVLEAILKDGHEVQAIFTRKESGPYPYYQEENIASFAAREGISVFESFDWQSASKIIAKLRPELLLVSTFHRIIPENILLLAPRGVNLHPSLLPKYRGPTPIAWVLHNKETVTGVTAHWLVKDADAGEILIQERLAIEADDDEGKLRYKLSVLAAEVAVKLIKKIQENKIESYPQIEKEATYFPKFDRDKY</sequence>
<dbReference type="GO" id="GO:0004479">
    <property type="term" value="F:methionyl-tRNA formyltransferase activity"/>
    <property type="evidence" value="ECO:0007669"/>
    <property type="project" value="TreeGrafter"/>
</dbReference>
<dbReference type="Gene3D" id="3.40.50.12230">
    <property type="match status" value="1"/>
</dbReference>
<feature type="domain" description="Formyl transferase N-terminal" evidence="1">
    <location>
        <begin position="1"/>
        <end position="170"/>
    </location>
</feature>
<dbReference type="PANTHER" id="PTHR11138">
    <property type="entry name" value="METHIONYL-TRNA FORMYLTRANSFERASE"/>
    <property type="match status" value="1"/>
</dbReference>
<organism evidence="2 3">
    <name type="scientific">Candidatus Falkowbacteria bacterium RIFCSPHIGHO2_02_FULL_42_9</name>
    <dbReference type="NCBI Taxonomy" id="1797986"/>
    <lineage>
        <taxon>Bacteria</taxon>
        <taxon>Candidatus Falkowiibacteriota</taxon>
    </lineage>
</organism>
<comment type="caution">
    <text evidence="2">The sequence shown here is derived from an EMBL/GenBank/DDBJ whole genome shotgun (WGS) entry which is preliminary data.</text>
</comment>
<name>A0A1F5SA34_9BACT</name>
<dbReference type="GO" id="GO:0005829">
    <property type="term" value="C:cytosol"/>
    <property type="evidence" value="ECO:0007669"/>
    <property type="project" value="TreeGrafter"/>
</dbReference>
<dbReference type="SUPFAM" id="SSF53328">
    <property type="entry name" value="Formyltransferase"/>
    <property type="match status" value="1"/>
</dbReference>
<dbReference type="PANTHER" id="PTHR11138:SF5">
    <property type="entry name" value="METHIONYL-TRNA FORMYLTRANSFERASE, MITOCHONDRIAL"/>
    <property type="match status" value="1"/>
</dbReference>
<evidence type="ECO:0000259" key="1">
    <source>
        <dbReference type="Pfam" id="PF00551"/>
    </source>
</evidence>
<evidence type="ECO:0000313" key="3">
    <source>
        <dbReference type="Proteomes" id="UP000176877"/>
    </source>
</evidence>
<dbReference type="Proteomes" id="UP000176877">
    <property type="component" value="Unassembled WGS sequence"/>
</dbReference>
<dbReference type="InterPro" id="IPR036477">
    <property type="entry name" value="Formyl_transf_N_sf"/>
</dbReference>
<dbReference type="AlphaFoldDB" id="A0A1F5SA34"/>
<dbReference type="InterPro" id="IPR002376">
    <property type="entry name" value="Formyl_transf_N"/>
</dbReference>
<accession>A0A1F5SA34</accession>